<dbReference type="Pfam" id="PF01380">
    <property type="entry name" value="SIS"/>
    <property type="match status" value="1"/>
</dbReference>
<dbReference type="Proteomes" id="UP000677218">
    <property type="component" value="Unassembled WGS sequence"/>
</dbReference>
<gene>
    <name evidence="6" type="primary">rpiR_3</name>
    <name evidence="6" type="ORF">LCB40_13920</name>
</gene>
<keyword evidence="7" id="KW-1185">Reference proteome</keyword>
<name>A0A916VI87_9LACO</name>
<dbReference type="InterPro" id="IPR035472">
    <property type="entry name" value="RpiR-like_SIS"/>
</dbReference>
<proteinExistence type="predicted"/>
<dbReference type="InterPro" id="IPR036388">
    <property type="entry name" value="WH-like_DNA-bd_sf"/>
</dbReference>
<dbReference type="GO" id="GO:0003677">
    <property type="term" value="F:DNA binding"/>
    <property type="evidence" value="ECO:0007669"/>
    <property type="project" value="UniProtKB-KW"/>
</dbReference>
<dbReference type="AlphaFoldDB" id="A0A916VI87"/>
<dbReference type="PANTHER" id="PTHR30514:SF1">
    <property type="entry name" value="HTH-TYPE TRANSCRIPTIONAL REGULATOR HEXR-RELATED"/>
    <property type="match status" value="1"/>
</dbReference>
<protein>
    <submittedName>
        <fullName evidence="6">RpiR family transcriptional regulator</fullName>
    </submittedName>
</protein>
<keyword evidence="1" id="KW-0805">Transcription regulation</keyword>
<dbReference type="GO" id="GO:0097367">
    <property type="term" value="F:carbohydrate derivative binding"/>
    <property type="evidence" value="ECO:0007669"/>
    <property type="project" value="InterPro"/>
</dbReference>
<evidence type="ECO:0000313" key="6">
    <source>
        <dbReference type="EMBL" id="GFZ27512.1"/>
    </source>
</evidence>
<evidence type="ECO:0000256" key="3">
    <source>
        <dbReference type="ARBA" id="ARBA00023163"/>
    </source>
</evidence>
<sequence length="243" mass="27425">MAFFGFKNLSSLSDVDMTIYRYVTQNVNEVVYMRVRDIATNANVSSSSVMRFIHKIGFNRFPEFKAYLKNTNLHTDTSSLSFKFVDENSFPKDIESRLIVVANEIYQSDNVTTLGMGESGFLAEYAARRLASLGINTTPVSDPFYPLSSKLKNTTNDILLCFSVSGNSVELIELINDFVNNEDVTIICITSDEKSSIAKMSRYVLPYYEETHRLVNGNDLSSQVPVMYIIEKIDSILESMLSN</sequence>
<dbReference type="SUPFAM" id="SSF53697">
    <property type="entry name" value="SIS domain"/>
    <property type="match status" value="1"/>
</dbReference>
<dbReference type="GO" id="GO:1901135">
    <property type="term" value="P:carbohydrate derivative metabolic process"/>
    <property type="evidence" value="ECO:0007669"/>
    <property type="project" value="InterPro"/>
</dbReference>
<dbReference type="Gene3D" id="1.10.10.10">
    <property type="entry name" value="Winged helix-like DNA-binding domain superfamily/Winged helix DNA-binding domain"/>
    <property type="match status" value="1"/>
</dbReference>
<keyword evidence="2" id="KW-0238">DNA-binding</keyword>
<accession>A0A916VI87</accession>
<dbReference type="InterPro" id="IPR047640">
    <property type="entry name" value="RpiR-like"/>
</dbReference>
<dbReference type="RefSeq" id="WP_212781197.1">
    <property type="nucleotide sequence ID" value="NZ_BMAY01000012.1"/>
</dbReference>
<organism evidence="6 7">
    <name type="scientific">Lactobacillus corticis</name>
    <dbReference type="NCBI Taxonomy" id="2201249"/>
    <lineage>
        <taxon>Bacteria</taxon>
        <taxon>Bacillati</taxon>
        <taxon>Bacillota</taxon>
        <taxon>Bacilli</taxon>
        <taxon>Lactobacillales</taxon>
        <taxon>Lactobacillaceae</taxon>
        <taxon>Lactobacillus</taxon>
    </lineage>
</organism>
<feature type="domain" description="SIS" evidence="5">
    <location>
        <begin position="101"/>
        <end position="243"/>
    </location>
</feature>
<keyword evidence="3" id="KW-0804">Transcription</keyword>
<dbReference type="CDD" id="cd05013">
    <property type="entry name" value="SIS_RpiR"/>
    <property type="match status" value="1"/>
</dbReference>
<evidence type="ECO:0000313" key="7">
    <source>
        <dbReference type="Proteomes" id="UP000677218"/>
    </source>
</evidence>
<dbReference type="Pfam" id="PF01418">
    <property type="entry name" value="HTH_6"/>
    <property type="match status" value="1"/>
</dbReference>
<dbReference type="EMBL" id="BMAY01000012">
    <property type="protein sequence ID" value="GFZ27512.1"/>
    <property type="molecule type" value="Genomic_DNA"/>
</dbReference>
<dbReference type="InterPro" id="IPR000281">
    <property type="entry name" value="HTH_RpiR"/>
</dbReference>
<dbReference type="PROSITE" id="PS51071">
    <property type="entry name" value="HTH_RPIR"/>
    <property type="match status" value="1"/>
</dbReference>
<dbReference type="PROSITE" id="PS51464">
    <property type="entry name" value="SIS"/>
    <property type="match status" value="1"/>
</dbReference>
<evidence type="ECO:0000259" key="5">
    <source>
        <dbReference type="PROSITE" id="PS51464"/>
    </source>
</evidence>
<evidence type="ECO:0000259" key="4">
    <source>
        <dbReference type="PROSITE" id="PS51071"/>
    </source>
</evidence>
<feature type="domain" description="HTH rpiR-type" evidence="4">
    <location>
        <begin position="1"/>
        <end position="75"/>
    </location>
</feature>
<dbReference type="Gene3D" id="3.40.50.10490">
    <property type="entry name" value="Glucose-6-phosphate isomerase like protein, domain 1"/>
    <property type="match status" value="1"/>
</dbReference>
<evidence type="ECO:0000256" key="1">
    <source>
        <dbReference type="ARBA" id="ARBA00023015"/>
    </source>
</evidence>
<reference evidence="6" key="1">
    <citation type="submission" date="2020-08" db="EMBL/GenBank/DDBJ databases">
        <title>Taxonomic study for Lactobacillus species isolated from hardwood bark.</title>
        <authorList>
            <person name="Tohno M."/>
            <person name="Tanizawa Y."/>
        </authorList>
    </citation>
    <scope>NUCLEOTIDE SEQUENCE</scope>
    <source>
        <strain evidence="6">B40</strain>
    </source>
</reference>
<dbReference type="InterPro" id="IPR046348">
    <property type="entry name" value="SIS_dom_sf"/>
</dbReference>
<evidence type="ECO:0000256" key="2">
    <source>
        <dbReference type="ARBA" id="ARBA00023125"/>
    </source>
</evidence>
<comment type="caution">
    <text evidence="6">The sequence shown here is derived from an EMBL/GenBank/DDBJ whole genome shotgun (WGS) entry which is preliminary data.</text>
</comment>
<dbReference type="InterPro" id="IPR009057">
    <property type="entry name" value="Homeodomain-like_sf"/>
</dbReference>
<dbReference type="InterPro" id="IPR001347">
    <property type="entry name" value="SIS_dom"/>
</dbReference>
<dbReference type="SUPFAM" id="SSF46689">
    <property type="entry name" value="Homeodomain-like"/>
    <property type="match status" value="1"/>
</dbReference>
<dbReference type="PANTHER" id="PTHR30514">
    <property type="entry name" value="GLUCOKINASE"/>
    <property type="match status" value="1"/>
</dbReference>
<dbReference type="GO" id="GO:0003700">
    <property type="term" value="F:DNA-binding transcription factor activity"/>
    <property type="evidence" value="ECO:0007669"/>
    <property type="project" value="InterPro"/>
</dbReference>